<feature type="transmembrane region" description="Helical" evidence="8">
    <location>
        <begin position="566"/>
        <end position="587"/>
    </location>
</feature>
<evidence type="ECO:0000256" key="1">
    <source>
        <dbReference type="ARBA" id="ARBA00004141"/>
    </source>
</evidence>
<evidence type="ECO:0000256" key="5">
    <source>
        <dbReference type="ARBA" id="ARBA00022989"/>
    </source>
</evidence>
<feature type="transmembrane region" description="Helical" evidence="8">
    <location>
        <begin position="417"/>
        <end position="438"/>
    </location>
</feature>
<keyword evidence="6 8" id="KW-0472">Membrane</keyword>
<dbReference type="EMBL" id="FWEW01003789">
    <property type="protein sequence ID" value="SLM41131.1"/>
    <property type="molecule type" value="Genomic_DNA"/>
</dbReference>
<name>A0A1W5DDK8_9LECA</name>
<feature type="transmembrane region" description="Helical" evidence="8">
    <location>
        <begin position="268"/>
        <end position="286"/>
    </location>
</feature>
<dbReference type="GO" id="GO:0005886">
    <property type="term" value="C:plasma membrane"/>
    <property type="evidence" value="ECO:0007669"/>
    <property type="project" value="UniProtKB-ARBA"/>
</dbReference>
<dbReference type="InterPro" id="IPR000109">
    <property type="entry name" value="POT_fam"/>
</dbReference>
<accession>A0A1W5DDK8</accession>
<dbReference type="Pfam" id="PF00854">
    <property type="entry name" value="PTR2"/>
    <property type="match status" value="1"/>
</dbReference>
<dbReference type="SUPFAM" id="SSF103473">
    <property type="entry name" value="MFS general substrate transporter"/>
    <property type="match status" value="1"/>
</dbReference>
<feature type="transmembrane region" description="Helical" evidence="8">
    <location>
        <begin position="450"/>
        <end position="470"/>
    </location>
</feature>
<keyword evidence="3 7" id="KW-0813">Transport</keyword>
<evidence type="ECO:0000256" key="6">
    <source>
        <dbReference type="ARBA" id="ARBA00023136"/>
    </source>
</evidence>
<feature type="transmembrane region" description="Helical" evidence="8">
    <location>
        <begin position="377"/>
        <end position="397"/>
    </location>
</feature>
<keyword evidence="10" id="KW-1185">Reference proteome</keyword>
<dbReference type="FunFam" id="1.20.1250.20:FF:000085">
    <property type="entry name" value="MFS peptide transporter Ptr2"/>
    <property type="match status" value="1"/>
</dbReference>
<comment type="similarity">
    <text evidence="2 7">Belongs to the major facilitator superfamily. Proton-dependent oligopeptide transporter (POT/PTR) (TC 2.A.17) family.</text>
</comment>
<dbReference type="Gene3D" id="1.20.1250.20">
    <property type="entry name" value="MFS general substrate transporter like domains"/>
    <property type="match status" value="1"/>
</dbReference>
<feature type="transmembrane region" description="Helical" evidence="8">
    <location>
        <begin position="507"/>
        <end position="527"/>
    </location>
</feature>
<feature type="transmembrane region" description="Helical" evidence="8">
    <location>
        <begin position="298"/>
        <end position="316"/>
    </location>
</feature>
<keyword evidence="4 7" id="KW-0812">Transmembrane</keyword>
<evidence type="ECO:0000313" key="10">
    <source>
        <dbReference type="Proteomes" id="UP000192927"/>
    </source>
</evidence>
<evidence type="ECO:0000256" key="4">
    <source>
        <dbReference type="ARBA" id="ARBA00022692"/>
    </source>
</evidence>
<feature type="transmembrane region" description="Helical" evidence="8">
    <location>
        <begin position="539"/>
        <end position="560"/>
    </location>
</feature>
<evidence type="ECO:0000256" key="3">
    <source>
        <dbReference type="ARBA" id="ARBA00022448"/>
    </source>
</evidence>
<evidence type="ECO:0000256" key="8">
    <source>
        <dbReference type="SAM" id="Phobius"/>
    </source>
</evidence>
<reference evidence="10" key="1">
    <citation type="submission" date="2017-03" db="EMBL/GenBank/DDBJ databases">
        <authorList>
            <person name="Sharma R."/>
            <person name="Thines M."/>
        </authorList>
    </citation>
    <scope>NUCLEOTIDE SEQUENCE [LARGE SCALE GENOMIC DNA]</scope>
</reference>
<dbReference type="PROSITE" id="PS01023">
    <property type="entry name" value="PTR2_2"/>
    <property type="match status" value="1"/>
</dbReference>
<evidence type="ECO:0000313" key="9">
    <source>
        <dbReference type="EMBL" id="SLM41131.1"/>
    </source>
</evidence>
<dbReference type="PROSITE" id="PS01022">
    <property type="entry name" value="PTR2_1"/>
    <property type="match status" value="1"/>
</dbReference>
<feature type="transmembrane region" description="Helical" evidence="8">
    <location>
        <begin position="183"/>
        <end position="202"/>
    </location>
</feature>
<evidence type="ECO:0000256" key="7">
    <source>
        <dbReference type="RuleBase" id="RU003755"/>
    </source>
</evidence>
<organism evidence="9 10">
    <name type="scientific">Lasallia pustulata</name>
    <dbReference type="NCBI Taxonomy" id="136370"/>
    <lineage>
        <taxon>Eukaryota</taxon>
        <taxon>Fungi</taxon>
        <taxon>Dikarya</taxon>
        <taxon>Ascomycota</taxon>
        <taxon>Pezizomycotina</taxon>
        <taxon>Lecanoromycetes</taxon>
        <taxon>OSLEUM clade</taxon>
        <taxon>Umbilicariomycetidae</taxon>
        <taxon>Umbilicariales</taxon>
        <taxon>Umbilicariaceae</taxon>
        <taxon>Lasallia</taxon>
    </lineage>
</organism>
<evidence type="ECO:0000256" key="2">
    <source>
        <dbReference type="ARBA" id="ARBA00005982"/>
    </source>
</evidence>
<dbReference type="GO" id="GO:0071916">
    <property type="term" value="F:dipeptide transmembrane transporter activity"/>
    <property type="evidence" value="ECO:0007669"/>
    <property type="project" value="UniProtKB-ARBA"/>
</dbReference>
<keyword evidence="5 8" id="KW-1133">Transmembrane helix</keyword>
<comment type="subcellular location">
    <subcellularLocation>
        <location evidence="1 7">Membrane</location>
        <topology evidence="1 7">Multi-pass membrane protein</topology>
    </subcellularLocation>
</comment>
<dbReference type="PANTHER" id="PTHR11654">
    <property type="entry name" value="OLIGOPEPTIDE TRANSPORTER-RELATED"/>
    <property type="match status" value="1"/>
</dbReference>
<dbReference type="InterPro" id="IPR018456">
    <property type="entry name" value="PTR2_symporter_CS"/>
</dbReference>
<dbReference type="InterPro" id="IPR036259">
    <property type="entry name" value="MFS_trans_sf"/>
</dbReference>
<dbReference type="Proteomes" id="UP000192927">
    <property type="component" value="Unassembled WGS sequence"/>
</dbReference>
<protein>
    <submittedName>
        <fullName evidence="9">Peptide transporter ptr2-a</fullName>
    </submittedName>
</protein>
<proteinExistence type="inferred from homology"/>
<sequence length="622" mass="68775">MAGFRSRFFPKNQEYRLLPARVSIEMSERVGNLVEVHATEVQPCKDTMQDMAGGTEIGVIHTKPVGMEEIFHGHASSVSSLEADEPTEDERRTLRHVSDKLPWSAFLVATIELCERFAYYGLSGPFQNYIQNSYNDPSGLPGALGLGQTGATGLSDFFQFWCYVTPIGGAIVADQYLGRYNTILYFAFVYMLGILILFVTSLPTSIEHGAALGGLIAAMIIIGIGTGGIKSNVSPLIAEQYRGTKMKIRVEKNGERVIVDPAVTVQRIYMIFYLCINVGSLSSIATTEMEQRTGFWTAYLLCFVMFVVGLVVVVAGKKHYVVRPPKGSIVIKAFRAMWIGLKNKGKMDSAKPSYQEEYGRKYKTPWDDLFIDEIKRALVACRVFVFYPVYWVVYSQMLNNFISQAGVMELHGIPNDIMQNIDPLTIIIFIPICDRLLYPFLRKIGIPFRPITRITMGFVFAALSMAYAAIVQHLIYQAPPCYNAPLVCPAANGDEPNHIHVAVQTPAYLLIGLSEIFASITGLEYAFTKAPSSMKSFVMSMFLLTTAFGSALGIALSPTAKDPKLVWMYTGLCVATIIVAALFWLLFRRYNAMEEQMNALEGQGDKPVAATELSAGGNVTAA</sequence>
<feature type="transmembrane region" description="Helical" evidence="8">
    <location>
        <begin position="208"/>
        <end position="229"/>
    </location>
</feature>
<dbReference type="AlphaFoldDB" id="A0A1W5DDK8"/>